<dbReference type="AlphaFoldDB" id="A0A0E9VF31"/>
<name>A0A0E9VF31_ANGAN</name>
<protein>
    <submittedName>
        <fullName evidence="1">Uncharacterized protein</fullName>
    </submittedName>
</protein>
<evidence type="ECO:0000313" key="1">
    <source>
        <dbReference type="EMBL" id="JAH75783.1"/>
    </source>
</evidence>
<dbReference type="EMBL" id="GBXM01032794">
    <property type="protein sequence ID" value="JAH75783.1"/>
    <property type="molecule type" value="Transcribed_RNA"/>
</dbReference>
<reference evidence="1" key="2">
    <citation type="journal article" date="2015" name="Fish Shellfish Immunol.">
        <title>Early steps in the European eel (Anguilla anguilla)-Vibrio vulnificus interaction in the gills: Role of the RtxA13 toxin.</title>
        <authorList>
            <person name="Callol A."/>
            <person name="Pajuelo D."/>
            <person name="Ebbesson L."/>
            <person name="Teles M."/>
            <person name="MacKenzie S."/>
            <person name="Amaro C."/>
        </authorList>
    </citation>
    <scope>NUCLEOTIDE SEQUENCE</scope>
</reference>
<reference evidence="1" key="1">
    <citation type="submission" date="2014-11" db="EMBL/GenBank/DDBJ databases">
        <authorList>
            <person name="Amaro Gonzalez C."/>
        </authorList>
    </citation>
    <scope>NUCLEOTIDE SEQUENCE</scope>
</reference>
<sequence>MTVKNITRTVKPSDSTQK</sequence>
<dbReference type="EMBL" id="GBXM01051602">
    <property type="protein sequence ID" value="JAH56975.1"/>
    <property type="molecule type" value="Transcribed_RNA"/>
</dbReference>
<proteinExistence type="predicted"/>
<accession>A0A0E9VF31</accession>
<organism evidence="1">
    <name type="scientific">Anguilla anguilla</name>
    <name type="common">European freshwater eel</name>
    <name type="synonym">Muraena anguilla</name>
    <dbReference type="NCBI Taxonomy" id="7936"/>
    <lineage>
        <taxon>Eukaryota</taxon>
        <taxon>Metazoa</taxon>
        <taxon>Chordata</taxon>
        <taxon>Craniata</taxon>
        <taxon>Vertebrata</taxon>
        <taxon>Euteleostomi</taxon>
        <taxon>Actinopterygii</taxon>
        <taxon>Neopterygii</taxon>
        <taxon>Teleostei</taxon>
        <taxon>Anguilliformes</taxon>
        <taxon>Anguillidae</taxon>
        <taxon>Anguilla</taxon>
    </lineage>
</organism>